<feature type="domain" description="Zn(2)-C6 fungal-type" evidence="5">
    <location>
        <begin position="4"/>
        <end position="34"/>
    </location>
</feature>
<dbReference type="SUPFAM" id="SSF57701">
    <property type="entry name" value="Zn2/Cys6 DNA-binding domain"/>
    <property type="match status" value="1"/>
</dbReference>
<reference evidence="6 7" key="1">
    <citation type="submission" date="2016-03" db="EMBL/GenBank/DDBJ databases">
        <title>Comparative genomics of Pseudogymnoascus destructans, the fungus causing white-nose syndrome of bats.</title>
        <authorList>
            <person name="Palmer J.M."/>
            <person name="Drees K.P."/>
            <person name="Foster J.T."/>
            <person name="Lindner D.L."/>
        </authorList>
    </citation>
    <scope>NUCLEOTIDE SEQUENCE [LARGE SCALE GENOMIC DNA]</scope>
    <source>
        <strain evidence="6 7">UAMH 10579</strain>
    </source>
</reference>
<protein>
    <recommendedName>
        <fullName evidence="5">Zn(2)-C6 fungal-type domain-containing protein</fullName>
    </recommendedName>
</protein>
<proteinExistence type="predicted"/>
<evidence type="ECO:0000313" key="6">
    <source>
        <dbReference type="EMBL" id="OBU00051.2"/>
    </source>
</evidence>
<dbReference type="RefSeq" id="XP_018133783.2">
    <property type="nucleotide sequence ID" value="XM_018271271.2"/>
</dbReference>
<dbReference type="STRING" id="342668.A0A1B8GW81"/>
<dbReference type="Proteomes" id="UP000091956">
    <property type="component" value="Unassembled WGS sequence"/>
</dbReference>
<dbReference type="InterPro" id="IPR001138">
    <property type="entry name" value="Zn2Cys6_DnaBD"/>
</dbReference>
<dbReference type="GeneID" id="28835139"/>
<dbReference type="GO" id="GO:0000981">
    <property type="term" value="F:DNA-binding transcription factor activity, RNA polymerase II-specific"/>
    <property type="evidence" value="ECO:0007669"/>
    <property type="project" value="InterPro"/>
</dbReference>
<sequence>MKLACMRCKRKKIKCDKIEPICHQCITAKTECQYGERRQRSRMPQQHGSMQHLSERLELLERQISRPGTECSLPTTSPPHECNPPFVATTGIDPVLSPTASLMTGDGQESWVYRMVSDVRRNLQSQETPISTPTPRIDDAMLSLNEALDDLGKLRIRTDAREVDSNLSSKEVRASIDAFVELMGNMVVPGIFAVAIDADLLRVLPDIIKSSYVKVDPGVYVMYYNALYYGLHQIRGPGDALAQSMYLKVLEAVPAWLDASANTDLDGHTAALTAWTAIVNNDYQLSWKFHCKSCHYIKIRGIDTLDVIPAKTFEEEDKRDSLRYLYWHILSTDALYRLIYGKPTVVRWAPHKIRPPAILSTENMHPSVSRVMVSVVWIRYTQMTAEMLNEIDNNLSRERDGGIQNKVDDFCIQLENLMAEWKMESIMRDNDMPQTLRYLIADHVMNIYATIIGIKRLIKPAPNTNPVDDITLRAARKVAQITIDFTIDPVPADTAQSVYFYFITFYPFCAVFSLYENILACANLEECEQDLRLLESIGATMAEASTLRTDFVPFARTINALNKVLRTIQDERRKTGSRDDATGETANTMPEFDMSALASFSEFPSNLEEYNQPLGFIRALENDFTSRNWNEGWWDVGSDLTHT</sequence>
<dbReference type="InterPro" id="IPR050987">
    <property type="entry name" value="AtrR-like"/>
</dbReference>
<dbReference type="Pfam" id="PF00172">
    <property type="entry name" value="Zn_clus"/>
    <property type="match status" value="1"/>
</dbReference>
<organism evidence="6 7">
    <name type="scientific">Pseudogymnoascus verrucosus</name>
    <dbReference type="NCBI Taxonomy" id="342668"/>
    <lineage>
        <taxon>Eukaryota</taxon>
        <taxon>Fungi</taxon>
        <taxon>Dikarya</taxon>
        <taxon>Ascomycota</taxon>
        <taxon>Pezizomycotina</taxon>
        <taxon>Leotiomycetes</taxon>
        <taxon>Thelebolales</taxon>
        <taxon>Thelebolaceae</taxon>
        <taxon>Pseudogymnoascus</taxon>
    </lineage>
</organism>
<keyword evidence="2" id="KW-0479">Metal-binding</keyword>
<keyword evidence="3" id="KW-0238">DNA-binding</keyword>
<keyword evidence="4" id="KW-0539">Nucleus</keyword>
<dbReference type="PANTHER" id="PTHR46910">
    <property type="entry name" value="TRANSCRIPTION FACTOR PDR1"/>
    <property type="match status" value="1"/>
</dbReference>
<gene>
    <name evidence="6" type="ORF">VE01_01753</name>
</gene>
<evidence type="ECO:0000313" key="7">
    <source>
        <dbReference type="Proteomes" id="UP000091956"/>
    </source>
</evidence>
<evidence type="ECO:0000259" key="5">
    <source>
        <dbReference type="PROSITE" id="PS50048"/>
    </source>
</evidence>
<evidence type="ECO:0000256" key="4">
    <source>
        <dbReference type="ARBA" id="ARBA00023242"/>
    </source>
</evidence>
<dbReference type="CDD" id="cd00067">
    <property type="entry name" value="GAL4"/>
    <property type="match status" value="1"/>
</dbReference>
<dbReference type="CDD" id="cd12148">
    <property type="entry name" value="fungal_TF_MHR"/>
    <property type="match status" value="1"/>
</dbReference>
<dbReference type="PROSITE" id="PS50048">
    <property type="entry name" value="ZN2_CY6_FUNGAL_2"/>
    <property type="match status" value="1"/>
</dbReference>
<dbReference type="GO" id="GO:0005634">
    <property type="term" value="C:nucleus"/>
    <property type="evidence" value="ECO:0007669"/>
    <property type="project" value="UniProtKB-SubCell"/>
</dbReference>
<dbReference type="InterPro" id="IPR036864">
    <property type="entry name" value="Zn2-C6_fun-type_DNA-bd_sf"/>
</dbReference>
<comment type="subcellular location">
    <subcellularLocation>
        <location evidence="1">Nucleus</location>
    </subcellularLocation>
</comment>
<dbReference type="EMBL" id="KV460210">
    <property type="protein sequence ID" value="OBU00051.2"/>
    <property type="molecule type" value="Genomic_DNA"/>
</dbReference>
<dbReference type="PROSITE" id="PS00463">
    <property type="entry name" value="ZN2_CY6_FUNGAL_1"/>
    <property type="match status" value="1"/>
</dbReference>
<dbReference type="PANTHER" id="PTHR46910:SF3">
    <property type="entry name" value="HALOTOLERANCE PROTEIN 9-RELATED"/>
    <property type="match status" value="1"/>
</dbReference>
<evidence type="ECO:0000256" key="2">
    <source>
        <dbReference type="ARBA" id="ARBA00022723"/>
    </source>
</evidence>
<dbReference type="GO" id="GO:0008270">
    <property type="term" value="F:zinc ion binding"/>
    <property type="evidence" value="ECO:0007669"/>
    <property type="project" value="InterPro"/>
</dbReference>
<dbReference type="SMART" id="SM00066">
    <property type="entry name" value="GAL4"/>
    <property type="match status" value="1"/>
</dbReference>
<accession>A0A1B8GW81</accession>
<name>A0A1B8GW81_9PEZI</name>
<dbReference type="GO" id="GO:0003677">
    <property type="term" value="F:DNA binding"/>
    <property type="evidence" value="ECO:0007669"/>
    <property type="project" value="UniProtKB-KW"/>
</dbReference>
<dbReference type="AlphaFoldDB" id="A0A1B8GW81"/>
<keyword evidence="7" id="KW-1185">Reference proteome</keyword>
<evidence type="ECO:0000256" key="3">
    <source>
        <dbReference type="ARBA" id="ARBA00023125"/>
    </source>
</evidence>
<dbReference type="Gene3D" id="4.10.240.10">
    <property type="entry name" value="Zn(2)-C6 fungal-type DNA-binding domain"/>
    <property type="match status" value="1"/>
</dbReference>
<reference evidence="7" key="2">
    <citation type="journal article" date="2018" name="Nat. Commun.">
        <title>Extreme sensitivity to ultraviolet light in the fungal pathogen causing white-nose syndrome of bats.</title>
        <authorList>
            <person name="Palmer J.M."/>
            <person name="Drees K.P."/>
            <person name="Foster J.T."/>
            <person name="Lindner D.L."/>
        </authorList>
    </citation>
    <scope>NUCLEOTIDE SEQUENCE [LARGE SCALE GENOMIC DNA]</scope>
    <source>
        <strain evidence="7">UAMH 10579</strain>
    </source>
</reference>
<evidence type="ECO:0000256" key="1">
    <source>
        <dbReference type="ARBA" id="ARBA00004123"/>
    </source>
</evidence>